<proteinExistence type="predicted"/>
<dbReference type="GeneID" id="123131397"/>
<dbReference type="Gramene" id="TraesLAC6A03G03370300.1">
    <property type="protein sequence ID" value="TraesLAC6A03G03370300.1"/>
    <property type="gene ID" value="TraesLAC6A03G03370300"/>
</dbReference>
<dbReference type="InterPro" id="IPR006566">
    <property type="entry name" value="FBD"/>
</dbReference>
<dbReference type="PANTHER" id="PTHR32141:SF42">
    <property type="entry name" value="F-BOX DOMAIN-CONTAINING PROTEIN"/>
    <property type="match status" value="1"/>
</dbReference>
<dbReference type="Gramene" id="TraesCLE_scaffold_098511_01G000100.1">
    <property type="protein sequence ID" value="TraesCLE_scaffold_098511_01G000100.1"/>
    <property type="gene ID" value="TraesCLE_scaffold_098511_01G000100"/>
</dbReference>
<dbReference type="Pfam" id="PF08387">
    <property type="entry name" value="FBD"/>
    <property type="match status" value="1"/>
</dbReference>
<name>A0A3B6NX03_WHEAT</name>
<dbReference type="Gramene" id="TraesJUL6A03G03437070.1">
    <property type="protein sequence ID" value="TraesJUL6A03G03437070.1"/>
    <property type="gene ID" value="TraesJUL6A03G03437070"/>
</dbReference>
<protein>
    <submittedName>
        <fullName evidence="3">Uncharacterized protein</fullName>
    </submittedName>
</protein>
<gene>
    <name evidence="3" type="primary">LOC123131397</name>
</gene>
<keyword evidence="4" id="KW-1185">Reference proteome</keyword>
<dbReference type="EnsemblPlants" id="TraesCS6A02G402700.1">
    <property type="protein sequence ID" value="TraesCS6A02G402700.1"/>
    <property type="gene ID" value="TraesCS6A02G402700"/>
</dbReference>
<dbReference type="AlphaFoldDB" id="A0A3B6NX03"/>
<evidence type="ECO:0000313" key="3">
    <source>
        <dbReference type="EnsemblPlants" id="TraesCS6A02G402700.1"/>
    </source>
</evidence>
<dbReference type="RefSeq" id="XP_044407018.1">
    <property type="nucleotide sequence ID" value="XM_044551083.1"/>
</dbReference>
<dbReference type="InterPro" id="IPR055411">
    <property type="entry name" value="LRR_FXL15/At3g58940/PEG3-like"/>
</dbReference>
<reference evidence="3" key="2">
    <citation type="submission" date="2018-10" db="UniProtKB">
        <authorList>
            <consortium name="EnsemblPlants"/>
        </authorList>
    </citation>
    <scope>IDENTIFICATION</scope>
</reference>
<dbReference type="Gramene" id="TraesCS6A03G1009000.1">
    <property type="protein sequence ID" value="TraesCS6A03G1009000.1.CDS"/>
    <property type="gene ID" value="TraesCS6A03G1009000"/>
</dbReference>
<dbReference type="InterPro" id="IPR055302">
    <property type="entry name" value="F-box_dom-containing"/>
</dbReference>
<dbReference type="Pfam" id="PF24758">
    <property type="entry name" value="LRR_At5g56370"/>
    <property type="match status" value="1"/>
</dbReference>
<reference evidence="3" key="1">
    <citation type="submission" date="2018-08" db="EMBL/GenBank/DDBJ databases">
        <authorList>
            <person name="Rossello M."/>
        </authorList>
    </citation>
    <scope>NUCLEOTIDE SEQUENCE [LARGE SCALE GENOMIC DNA]</scope>
    <source>
        <strain evidence="3">cv. Chinese Spring</strain>
    </source>
</reference>
<evidence type="ECO:0000259" key="1">
    <source>
        <dbReference type="Pfam" id="PF08387"/>
    </source>
</evidence>
<dbReference type="Gramene" id="TraesROB_scaffold_104440_01G000300.1">
    <property type="protein sequence ID" value="TraesROB_scaffold_104440_01G000300.1"/>
    <property type="gene ID" value="TraesROB_scaffold_104440_01G000300"/>
</dbReference>
<feature type="domain" description="FBD" evidence="1">
    <location>
        <begin position="253"/>
        <end position="284"/>
    </location>
</feature>
<dbReference type="Gramene" id="TraesCAD_scaffold_093197_01G000300.1">
    <property type="protein sequence ID" value="TraesCAD_scaffold_093197_01G000300.1"/>
    <property type="gene ID" value="TraesCAD_scaffold_093197_01G000300"/>
</dbReference>
<evidence type="ECO:0000313" key="4">
    <source>
        <dbReference type="Proteomes" id="UP000019116"/>
    </source>
</evidence>
<dbReference type="KEGG" id="taes:123131397"/>
<dbReference type="OrthoDB" id="668648at2759"/>
<dbReference type="Gramene" id="TraesARI6A03G03373300.1">
    <property type="protein sequence ID" value="TraesARI6A03G03373300.1"/>
    <property type="gene ID" value="TraesARI6A03G03373300"/>
</dbReference>
<dbReference type="STRING" id="4565.A0A3B6NX03"/>
<dbReference type="SUPFAM" id="SSF81383">
    <property type="entry name" value="F-box domain"/>
    <property type="match status" value="1"/>
</dbReference>
<dbReference type="InterPro" id="IPR036047">
    <property type="entry name" value="F-box-like_dom_sf"/>
</dbReference>
<organism evidence="3">
    <name type="scientific">Triticum aestivum</name>
    <name type="common">Wheat</name>
    <dbReference type="NCBI Taxonomy" id="4565"/>
    <lineage>
        <taxon>Eukaryota</taxon>
        <taxon>Viridiplantae</taxon>
        <taxon>Streptophyta</taxon>
        <taxon>Embryophyta</taxon>
        <taxon>Tracheophyta</taxon>
        <taxon>Spermatophyta</taxon>
        <taxon>Magnoliopsida</taxon>
        <taxon>Liliopsida</taxon>
        <taxon>Poales</taxon>
        <taxon>Poaceae</taxon>
        <taxon>BOP clade</taxon>
        <taxon>Pooideae</taxon>
        <taxon>Triticodae</taxon>
        <taxon>Triticeae</taxon>
        <taxon>Triticinae</taxon>
        <taxon>Triticum</taxon>
    </lineage>
</organism>
<dbReference type="OMA" id="MEDFTHR"/>
<sequence length="421" mass="47849">MAAGVWNVLDWFPGGEAILRAESAFLSASTAAGGEDRISALHDHLLRDIVSRLPARDAARTAALAYRWRHLRELTLLGVHMPDCDNLDHLLPRSPVLDTLVVVLSRIFHHIHLCSQSLKSALLWSYYAQEIAVMDCPLLESLILCDVSFGEGDSVAVKIAAAPKLRVLGYLEPRVHQLKIGNNLIKPDTKPSPSTVVPSVKILALKVNFGVLKEVKMLASFLRCFPDIEMLHIESLPADERTRKHNAKFWRELCPIECLKSHVTEMIVHEFRGDRSEMEFLKFVDRSADEMLYLLVRTTAEIFASADEMDELMTKMEDFTHRGWVCDHSIVVHWWWGSLWRRTSGVSAKRRISLLTTLSSVGPSVLRGIQFSTRQPKGRHNKLAKLICMHLCQLNHLIPHRRETPKAIFRPQSQRKPYITI</sequence>
<feature type="domain" description="F-box/LRR-repeat protein 15/At3g58940/PEG3-like LRR" evidence="2">
    <location>
        <begin position="65"/>
        <end position="233"/>
    </location>
</feature>
<dbReference type="PANTHER" id="PTHR32141">
    <property type="match status" value="1"/>
</dbReference>
<dbReference type="Gramene" id="TraesCS6A02G402700.1">
    <property type="protein sequence ID" value="TraesCS6A02G402700.1"/>
    <property type="gene ID" value="TraesCS6A02G402700"/>
</dbReference>
<evidence type="ECO:0000259" key="2">
    <source>
        <dbReference type="Pfam" id="PF24758"/>
    </source>
</evidence>
<dbReference type="Gramene" id="TraesNOR6A03G03444350.1">
    <property type="protein sequence ID" value="TraesNOR6A03G03444350.1"/>
    <property type="gene ID" value="TraesNOR6A03G03444350"/>
</dbReference>
<accession>A0A3B6NX03</accession>
<dbReference type="Proteomes" id="UP000019116">
    <property type="component" value="Chromosome 6A"/>
</dbReference>